<reference evidence="1" key="2">
    <citation type="submission" date="2022-01" db="EMBL/GenBank/DDBJ databases">
        <authorList>
            <person name="Yamashiro T."/>
            <person name="Shiraishi A."/>
            <person name="Satake H."/>
            <person name="Nakayama K."/>
        </authorList>
    </citation>
    <scope>NUCLEOTIDE SEQUENCE</scope>
</reference>
<dbReference type="EMBL" id="BQNB010013978">
    <property type="protein sequence ID" value="GJT22561.1"/>
    <property type="molecule type" value="Genomic_DNA"/>
</dbReference>
<dbReference type="Proteomes" id="UP001151760">
    <property type="component" value="Unassembled WGS sequence"/>
</dbReference>
<name>A0ABQ5C9A8_9ASTR</name>
<keyword evidence="2" id="KW-1185">Reference proteome</keyword>
<comment type="caution">
    <text evidence="1">The sequence shown here is derived from an EMBL/GenBank/DDBJ whole genome shotgun (WGS) entry which is preliminary data.</text>
</comment>
<sequence>MPRTVGTHDDEAGFSRPKITRQHETVKEAMLPRVHRDFLQWGNANRTVKIRYNTNLTRLPPKQIYSPCIVDWGVLNNLGCAKEIEVMLEIKLYEMGGEEEIFSFESWRRAFDINEPIYAELCHEFYSTYEFNEVVTDEELMTKKLIKFRLAGRGNLLTLLEFARRFGLYNSHEIRDGGFEVYFQGGLRNDDHFNAIEYWLSISSEEELRYLGVQTRPLGDLYERMGIMEIHHGVLERMSRRQLYHTDRYGGVFEYMARQYNIPLQGAYAPPGYDEEEQQEE</sequence>
<accession>A0ABQ5C9A8</accession>
<organism evidence="1 2">
    <name type="scientific">Tanacetum coccineum</name>
    <dbReference type="NCBI Taxonomy" id="301880"/>
    <lineage>
        <taxon>Eukaryota</taxon>
        <taxon>Viridiplantae</taxon>
        <taxon>Streptophyta</taxon>
        <taxon>Embryophyta</taxon>
        <taxon>Tracheophyta</taxon>
        <taxon>Spermatophyta</taxon>
        <taxon>Magnoliopsida</taxon>
        <taxon>eudicotyledons</taxon>
        <taxon>Gunneridae</taxon>
        <taxon>Pentapetalae</taxon>
        <taxon>asterids</taxon>
        <taxon>campanulids</taxon>
        <taxon>Asterales</taxon>
        <taxon>Asteraceae</taxon>
        <taxon>Asteroideae</taxon>
        <taxon>Anthemideae</taxon>
        <taxon>Anthemidinae</taxon>
        <taxon>Tanacetum</taxon>
    </lineage>
</organism>
<reference evidence="1" key="1">
    <citation type="journal article" date="2022" name="Int. J. Mol. Sci.">
        <title>Draft Genome of Tanacetum Coccineum: Genomic Comparison of Closely Related Tanacetum-Family Plants.</title>
        <authorList>
            <person name="Yamashiro T."/>
            <person name="Shiraishi A."/>
            <person name="Nakayama K."/>
            <person name="Satake H."/>
        </authorList>
    </citation>
    <scope>NUCLEOTIDE SEQUENCE</scope>
</reference>
<evidence type="ECO:0000313" key="2">
    <source>
        <dbReference type="Proteomes" id="UP001151760"/>
    </source>
</evidence>
<proteinExistence type="predicted"/>
<evidence type="ECO:0000313" key="1">
    <source>
        <dbReference type="EMBL" id="GJT22561.1"/>
    </source>
</evidence>
<gene>
    <name evidence="1" type="ORF">Tco_0892498</name>
</gene>
<protein>
    <submittedName>
        <fullName evidence="1">Uncharacterized protein</fullName>
    </submittedName>
</protein>